<evidence type="ECO:0000256" key="1">
    <source>
        <dbReference type="SAM" id="MobiDB-lite"/>
    </source>
</evidence>
<sequence>MDLHGNNHWSNECKLDHECHQETEEAVQKVHRQVIHRNSNRYELGHESDQAARQANQDHNNRSE</sequence>
<dbReference type="HOGENOM" id="CLU_2867413_0_0_1"/>
<reference evidence="3" key="1">
    <citation type="journal article" date="2011" name="PLoS Genet.">
        <title>Genomic analysis of the necrotrophic fungal pathogens Sclerotinia sclerotiorum and Botrytis cinerea.</title>
        <authorList>
            <person name="Amselem J."/>
            <person name="Cuomo C.A."/>
            <person name="van Kan J.A."/>
            <person name="Viaud M."/>
            <person name="Benito E.P."/>
            <person name="Couloux A."/>
            <person name="Coutinho P.M."/>
            <person name="de Vries R.P."/>
            <person name="Dyer P.S."/>
            <person name="Fillinger S."/>
            <person name="Fournier E."/>
            <person name="Gout L."/>
            <person name="Hahn M."/>
            <person name="Kohn L."/>
            <person name="Lapalu N."/>
            <person name="Plummer K.M."/>
            <person name="Pradier J.M."/>
            <person name="Quevillon E."/>
            <person name="Sharon A."/>
            <person name="Simon A."/>
            <person name="ten Have A."/>
            <person name="Tudzynski B."/>
            <person name="Tudzynski P."/>
            <person name="Wincker P."/>
            <person name="Andrew M."/>
            <person name="Anthouard V."/>
            <person name="Beever R.E."/>
            <person name="Beffa R."/>
            <person name="Benoit I."/>
            <person name="Bouzid O."/>
            <person name="Brault B."/>
            <person name="Chen Z."/>
            <person name="Choquer M."/>
            <person name="Collemare J."/>
            <person name="Cotton P."/>
            <person name="Danchin E.G."/>
            <person name="Da Silva C."/>
            <person name="Gautier A."/>
            <person name="Giraud C."/>
            <person name="Giraud T."/>
            <person name="Gonzalez C."/>
            <person name="Grossetete S."/>
            <person name="Guldener U."/>
            <person name="Henrissat B."/>
            <person name="Howlett B.J."/>
            <person name="Kodira C."/>
            <person name="Kretschmer M."/>
            <person name="Lappartient A."/>
            <person name="Leroch M."/>
            <person name="Levis C."/>
            <person name="Mauceli E."/>
            <person name="Neuveglise C."/>
            <person name="Oeser B."/>
            <person name="Pearson M."/>
            <person name="Poulain J."/>
            <person name="Poussereau N."/>
            <person name="Quesneville H."/>
            <person name="Rascle C."/>
            <person name="Schumacher J."/>
            <person name="Segurens B."/>
            <person name="Sexton A."/>
            <person name="Silva E."/>
            <person name="Sirven C."/>
            <person name="Soanes D.M."/>
            <person name="Talbot N.J."/>
            <person name="Templeton M."/>
            <person name="Yandava C."/>
            <person name="Yarden O."/>
            <person name="Zeng Q."/>
            <person name="Rollins J.A."/>
            <person name="Lebrun M.H."/>
            <person name="Dickman M."/>
        </authorList>
    </citation>
    <scope>NUCLEOTIDE SEQUENCE [LARGE SCALE GENOMIC DNA]</scope>
    <source>
        <strain evidence="3">T4</strain>
    </source>
</reference>
<dbReference type="EMBL" id="FQ790300">
    <property type="protein sequence ID" value="CCD49043.1"/>
    <property type="molecule type" value="Genomic_DNA"/>
</dbReference>
<evidence type="ECO:0000313" key="2">
    <source>
        <dbReference type="EMBL" id="CCD49043.1"/>
    </source>
</evidence>
<proteinExistence type="predicted"/>
<name>G2Y8W7_BOTF4</name>
<gene>
    <name evidence="2" type="ORF">BofuT4_uP029190.1</name>
</gene>
<dbReference type="AlphaFoldDB" id="G2Y8W7"/>
<organism evidence="2 3">
    <name type="scientific">Botryotinia fuckeliana (strain T4)</name>
    <name type="common">Noble rot fungus</name>
    <name type="synonym">Botrytis cinerea</name>
    <dbReference type="NCBI Taxonomy" id="999810"/>
    <lineage>
        <taxon>Eukaryota</taxon>
        <taxon>Fungi</taxon>
        <taxon>Dikarya</taxon>
        <taxon>Ascomycota</taxon>
        <taxon>Pezizomycotina</taxon>
        <taxon>Leotiomycetes</taxon>
        <taxon>Helotiales</taxon>
        <taxon>Sclerotiniaceae</taxon>
        <taxon>Botrytis</taxon>
    </lineage>
</organism>
<accession>G2Y8W7</accession>
<evidence type="ECO:0000313" key="3">
    <source>
        <dbReference type="Proteomes" id="UP000008177"/>
    </source>
</evidence>
<feature type="region of interest" description="Disordered" evidence="1">
    <location>
        <begin position="40"/>
        <end position="64"/>
    </location>
</feature>
<dbReference type="Proteomes" id="UP000008177">
    <property type="component" value="Unplaced contigs"/>
</dbReference>
<dbReference type="InParanoid" id="G2Y8W7"/>
<protein>
    <submittedName>
        <fullName evidence="2">Uncharacterized protein</fullName>
    </submittedName>
</protein>